<gene>
    <name evidence="10" type="ORF">AJ79_07756</name>
</gene>
<keyword evidence="3 8" id="KW-0812">Transmembrane</keyword>
<dbReference type="OrthoDB" id="415825at2759"/>
<dbReference type="GO" id="GO:0050614">
    <property type="term" value="F:Delta24-sterol reductase activity"/>
    <property type="evidence" value="ECO:0007669"/>
    <property type="project" value="UniProtKB-EC"/>
</dbReference>
<evidence type="ECO:0000313" key="10">
    <source>
        <dbReference type="EMBL" id="PGH02018.1"/>
    </source>
</evidence>
<feature type="domain" description="FAD-binding PCMH-type" evidence="9">
    <location>
        <begin position="1"/>
        <end position="174"/>
    </location>
</feature>
<dbReference type="EMBL" id="PDNB01000164">
    <property type="protein sequence ID" value="PGH02018.1"/>
    <property type="molecule type" value="Genomic_DNA"/>
</dbReference>
<protein>
    <recommendedName>
        <fullName evidence="2">Delta(24)-sterol reductase</fullName>
        <ecNumber evidence="2">1.3.1.72</ecNumber>
    </recommendedName>
</protein>
<evidence type="ECO:0000259" key="9">
    <source>
        <dbReference type="PROSITE" id="PS51387"/>
    </source>
</evidence>
<keyword evidence="5" id="KW-0560">Oxidoreductase</keyword>
<proteinExistence type="predicted"/>
<evidence type="ECO:0000256" key="8">
    <source>
        <dbReference type="SAM" id="Phobius"/>
    </source>
</evidence>
<name>A0A2B7X018_9EURO</name>
<keyword evidence="6 8" id="KW-0472">Membrane</keyword>
<dbReference type="AlphaFoldDB" id="A0A2B7X018"/>
<evidence type="ECO:0000256" key="4">
    <source>
        <dbReference type="ARBA" id="ARBA00022989"/>
    </source>
</evidence>
<sequence length="609" mass="67260">MDAHNTTVATIAARVRRFSATNTPFRIYHGSTNSTRPISLHRANLVDTSSLNRVLKIDTHARTALVEPNVPMDQLVAATLRHRLVPPVVMEFSGITVGGGFSGMGGESSSFRYGMFDENVNWVEVVLGDGRVVVASAEEKGGQGERRTDLFHGLAGSMGSLGITTLLELRLVQASPFVQISYWPVSSVRETMDKVRAETARPPGTVDYVDAILFAADRGVVVSARLTEDISDGGSVQRFSRARDPWFYIHAAEKGAAAAGAAAAAGGSTPPVVIETVPLTDYLFRYDRGAFWTGWYAFVYFMVPFTALMRWLLDGFMHTRVMYHALHRSGFAGRYVIQDLALPGAREAEEFVGFVEERTGRGKGREKGKGKGMDVGVDVDVMDCFPLWVCPLKKKGRGRGSGGYGSFHPRWITSPAQAPPSYADVAAAKGKGKGKGKDAETPLHSTSNSDLDVNDDDGMSINIGLWCPGPSNKDDFVALNRAIEHKVRDLRGTKWLYARTYYTEREFWEIYDREWYVALREKYGAGYLPDVYEKVRVRDEDGKGRRGLMGGMMEWVWGIWPLAGLYGVMSAWIGGRGYLLEEGRRGRKVGMMALAGMVVWVVWRGLGRF</sequence>
<dbReference type="GO" id="GO:0008202">
    <property type="term" value="P:steroid metabolic process"/>
    <property type="evidence" value="ECO:0007669"/>
    <property type="project" value="TreeGrafter"/>
</dbReference>
<dbReference type="SUPFAM" id="SSF56176">
    <property type="entry name" value="FAD-binding/transporter-associated domain-like"/>
    <property type="match status" value="1"/>
</dbReference>
<feature type="transmembrane region" description="Helical" evidence="8">
    <location>
        <begin position="294"/>
        <end position="313"/>
    </location>
</feature>
<evidence type="ECO:0000256" key="3">
    <source>
        <dbReference type="ARBA" id="ARBA00022692"/>
    </source>
</evidence>
<dbReference type="PROSITE" id="PS51387">
    <property type="entry name" value="FAD_PCMH"/>
    <property type="match status" value="1"/>
</dbReference>
<keyword evidence="11" id="KW-1185">Reference proteome</keyword>
<dbReference type="GO" id="GO:0016020">
    <property type="term" value="C:membrane"/>
    <property type="evidence" value="ECO:0007669"/>
    <property type="project" value="UniProtKB-SubCell"/>
</dbReference>
<comment type="subcellular location">
    <subcellularLocation>
        <location evidence="1">Membrane</location>
        <topology evidence="1">Single-pass membrane protein</topology>
    </subcellularLocation>
</comment>
<organism evidence="10 11">
    <name type="scientific">Helicocarpus griseus UAMH5409</name>
    <dbReference type="NCBI Taxonomy" id="1447875"/>
    <lineage>
        <taxon>Eukaryota</taxon>
        <taxon>Fungi</taxon>
        <taxon>Dikarya</taxon>
        <taxon>Ascomycota</taxon>
        <taxon>Pezizomycotina</taxon>
        <taxon>Eurotiomycetes</taxon>
        <taxon>Eurotiomycetidae</taxon>
        <taxon>Onygenales</taxon>
        <taxon>Ajellomycetaceae</taxon>
        <taxon>Helicocarpus</taxon>
    </lineage>
</organism>
<feature type="transmembrane region" description="Helical" evidence="8">
    <location>
        <begin position="589"/>
        <end position="606"/>
    </location>
</feature>
<comment type="caution">
    <text evidence="10">The sequence shown here is derived from an EMBL/GenBank/DDBJ whole genome shotgun (WGS) entry which is preliminary data.</text>
</comment>
<dbReference type="Pfam" id="PF01565">
    <property type="entry name" value="FAD_binding_4"/>
    <property type="match status" value="1"/>
</dbReference>
<evidence type="ECO:0000313" key="11">
    <source>
        <dbReference type="Proteomes" id="UP000223968"/>
    </source>
</evidence>
<dbReference type="InterPro" id="IPR016169">
    <property type="entry name" value="FAD-bd_PCMH_sub2"/>
</dbReference>
<dbReference type="Proteomes" id="UP000223968">
    <property type="component" value="Unassembled WGS sequence"/>
</dbReference>
<reference evidence="10 11" key="1">
    <citation type="submission" date="2017-10" db="EMBL/GenBank/DDBJ databases">
        <title>Comparative genomics in systemic dimorphic fungi from Ajellomycetaceae.</title>
        <authorList>
            <person name="Munoz J.F."/>
            <person name="Mcewen J.G."/>
            <person name="Clay O.K."/>
            <person name="Cuomo C.A."/>
        </authorList>
    </citation>
    <scope>NUCLEOTIDE SEQUENCE [LARGE SCALE GENOMIC DNA]</scope>
    <source>
        <strain evidence="10 11">UAMH5409</strain>
    </source>
</reference>
<feature type="transmembrane region" description="Helical" evidence="8">
    <location>
        <begin position="555"/>
        <end position="574"/>
    </location>
</feature>
<dbReference type="PANTHER" id="PTHR10801">
    <property type="entry name" value="24-DEHYDROCHOLESTEROL REDUCTASE"/>
    <property type="match status" value="1"/>
</dbReference>
<accession>A0A2B7X018</accession>
<dbReference type="InterPro" id="IPR016166">
    <property type="entry name" value="FAD-bd_PCMH"/>
</dbReference>
<evidence type="ECO:0000256" key="7">
    <source>
        <dbReference type="SAM" id="MobiDB-lite"/>
    </source>
</evidence>
<dbReference type="GO" id="GO:0071949">
    <property type="term" value="F:FAD binding"/>
    <property type="evidence" value="ECO:0007669"/>
    <property type="project" value="InterPro"/>
</dbReference>
<dbReference type="InterPro" id="IPR006094">
    <property type="entry name" value="Oxid_FAD_bind_N"/>
</dbReference>
<evidence type="ECO:0000256" key="5">
    <source>
        <dbReference type="ARBA" id="ARBA00023002"/>
    </source>
</evidence>
<evidence type="ECO:0000256" key="1">
    <source>
        <dbReference type="ARBA" id="ARBA00004167"/>
    </source>
</evidence>
<dbReference type="Gene3D" id="3.30.465.10">
    <property type="match status" value="1"/>
</dbReference>
<evidence type="ECO:0000256" key="2">
    <source>
        <dbReference type="ARBA" id="ARBA00012405"/>
    </source>
</evidence>
<feature type="region of interest" description="Disordered" evidence="7">
    <location>
        <begin position="426"/>
        <end position="451"/>
    </location>
</feature>
<evidence type="ECO:0000256" key="6">
    <source>
        <dbReference type="ARBA" id="ARBA00023136"/>
    </source>
</evidence>
<dbReference type="GO" id="GO:0000246">
    <property type="term" value="F:Delta24(24-1) sterol reductase activity"/>
    <property type="evidence" value="ECO:0007669"/>
    <property type="project" value="TreeGrafter"/>
</dbReference>
<dbReference type="InterPro" id="IPR036318">
    <property type="entry name" value="FAD-bd_PCMH-like_sf"/>
</dbReference>
<dbReference type="PANTHER" id="PTHR10801:SF0">
    <property type="entry name" value="DELTA(24)-STEROL REDUCTASE"/>
    <property type="match status" value="1"/>
</dbReference>
<dbReference type="EC" id="1.3.1.72" evidence="2"/>
<dbReference type="InterPro" id="IPR040165">
    <property type="entry name" value="Diminuto-like"/>
</dbReference>
<keyword evidence="4 8" id="KW-1133">Transmembrane helix</keyword>
<dbReference type="STRING" id="1447875.A0A2B7X018"/>
<dbReference type="GO" id="GO:0005737">
    <property type="term" value="C:cytoplasm"/>
    <property type="evidence" value="ECO:0007669"/>
    <property type="project" value="TreeGrafter"/>
</dbReference>